<sequence length="202" mass="23556">MEKKQNESFRWREVATQVQSPLLEKEMTIIFINTLKAPFINHMLGSYEWKNKRGGSTKRSALRKKENKINIASVYNKSYSKLVTVAQPITMTTSHQGLLRQESNSRPNTEKLKFTFIPMTYGELYQNLFNTHVVSLFYLKPMKPPFPKWYDANARYEFHAGITRHSIENCTVSKKLIERFIKMGIVRFDDPLGPNVVGNFSR</sequence>
<keyword evidence="2" id="KW-1185">Reference proteome</keyword>
<gene>
    <name evidence="1" type="ORF">EPI10_005073</name>
</gene>
<comment type="caution">
    <text evidence="1">The sequence shown here is derived from an EMBL/GenBank/DDBJ whole genome shotgun (WGS) entry which is preliminary data.</text>
</comment>
<dbReference type="AlphaFoldDB" id="A0A5B6WLU8"/>
<protein>
    <submittedName>
        <fullName evidence="1">Uncharacterized protein</fullName>
    </submittedName>
</protein>
<dbReference type="EMBL" id="SMMG02000002">
    <property type="protein sequence ID" value="KAA3482861.1"/>
    <property type="molecule type" value="Genomic_DNA"/>
</dbReference>
<dbReference type="PANTHER" id="PTHR32108:SF5">
    <property type="entry name" value="DYNACTIN SUBUNIT 1-LIKE"/>
    <property type="match status" value="1"/>
</dbReference>
<proteinExistence type="predicted"/>
<name>A0A5B6WLU8_9ROSI</name>
<reference evidence="2" key="1">
    <citation type="journal article" date="2019" name="Plant Biotechnol. J.">
        <title>Genome sequencing of the Australian wild diploid species Gossypium australe highlights disease resistance and delayed gland morphogenesis.</title>
        <authorList>
            <person name="Cai Y."/>
            <person name="Cai X."/>
            <person name="Wang Q."/>
            <person name="Wang P."/>
            <person name="Zhang Y."/>
            <person name="Cai C."/>
            <person name="Xu Y."/>
            <person name="Wang K."/>
            <person name="Zhou Z."/>
            <person name="Wang C."/>
            <person name="Geng S."/>
            <person name="Li B."/>
            <person name="Dong Q."/>
            <person name="Hou Y."/>
            <person name="Wang H."/>
            <person name="Ai P."/>
            <person name="Liu Z."/>
            <person name="Yi F."/>
            <person name="Sun M."/>
            <person name="An G."/>
            <person name="Cheng J."/>
            <person name="Zhang Y."/>
            <person name="Shi Q."/>
            <person name="Xie Y."/>
            <person name="Shi X."/>
            <person name="Chang Y."/>
            <person name="Huang F."/>
            <person name="Chen Y."/>
            <person name="Hong S."/>
            <person name="Mi L."/>
            <person name="Sun Q."/>
            <person name="Zhang L."/>
            <person name="Zhou B."/>
            <person name="Peng R."/>
            <person name="Zhang X."/>
            <person name="Liu F."/>
        </authorList>
    </citation>
    <scope>NUCLEOTIDE SEQUENCE [LARGE SCALE GENOMIC DNA]</scope>
    <source>
        <strain evidence="2">cv. PA1801</strain>
    </source>
</reference>
<evidence type="ECO:0000313" key="1">
    <source>
        <dbReference type="EMBL" id="KAA3482861.1"/>
    </source>
</evidence>
<dbReference type="OrthoDB" id="999492at2759"/>
<dbReference type="Proteomes" id="UP000325315">
    <property type="component" value="Unassembled WGS sequence"/>
</dbReference>
<accession>A0A5B6WLU8</accession>
<dbReference type="PANTHER" id="PTHR32108">
    <property type="entry name" value="DNA-DIRECTED RNA POLYMERASE SUBUNIT ALPHA"/>
    <property type="match status" value="1"/>
</dbReference>
<evidence type="ECO:0000313" key="2">
    <source>
        <dbReference type="Proteomes" id="UP000325315"/>
    </source>
</evidence>
<organism evidence="1 2">
    <name type="scientific">Gossypium australe</name>
    <dbReference type="NCBI Taxonomy" id="47621"/>
    <lineage>
        <taxon>Eukaryota</taxon>
        <taxon>Viridiplantae</taxon>
        <taxon>Streptophyta</taxon>
        <taxon>Embryophyta</taxon>
        <taxon>Tracheophyta</taxon>
        <taxon>Spermatophyta</taxon>
        <taxon>Magnoliopsida</taxon>
        <taxon>eudicotyledons</taxon>
        <taxon>Gunneridae</taxon>
        <taxon>Pentapetalae</taxon>
        <taxon>rosids</taxon>
        <taxon>malvids</taxon>
        <taxon>Malvales</taxon>
        <taxon>Malvaceae</taxon>
        <taxon>Malvoideae</taxon>
        <taxon>Gossypium</taxon>
    </lineage>
</organism>